<reference evidence="2 3" key="1">
    <citation type="submission" date="2010-04" db="EMBL/GenBank/DDBJ databases">
        <authorList>
            <person name="Qin X."/>
            <person name="Bachman B."/>
            <person name="Battles P."/>
            <person name="Bell A."/>
            <person name="Bess C."/>
            <person name="Bickham C."/>
            <person name="Chaboub L."/>
            <person name="Chen D."/>
            <person name="Coyle M."/>
            <person name="Deiros D.R."/>
            <person name="Dinh H."/>
            <person name="Forbes L."/>
            <person name="Fowler G."/>
            <person name="Francisco L."/>
            <person name="Fu Q."/>
            <person name="Gubbala S."/>
            <person name="Hale W."/>
            <person name="Han Y."/>
            <person name="Hemphill L."/>
            <person name="Highlander S.K."/>
            <person name="Hirani K."/>
            <person name="Hogues M."/>
            <person name="Jackson L."/>
            <person name="Jakkamsetti A."/>
            <person name="Javaid M."/>
            <person name="Jiang H."/>
            <person name="Korchina V."/>
            <person name="Kovar C."/>
            <person name="Lara F."/>
            <person name="Lee S."/>
            <person name="Mata R."/>
            <person name="Mathew T."/>
            <person name="Moen C."/>
            <person name="Morales K."/>
            <person name="Munidasa M."/>
            <person name="Nazareth L."/>
            <person name="Ngo R."/>
            <person name="Nguyen L."/>
            <person name="Okwuonu G."/>
            <person name="Ongeri F."/>
            <person name="Patil S."/>
            <person name="Petrosino J."/>
            <person name="Pham C."/>
            <person name="Pham P."/>
            <person name="Pu L.-L."/>
            <person name="Puazo M."/>
            <person name="Raj R."/>
            <person name="Reid J."/>
            <person name="Rouhana J."/>
            <person name="Saada N."/>
            <person name="Shang Y."/>
            <person name="Simmons D."/>
            <person name="Thornton R."/>
            <person name="Warren J."/>
            <person name="Weissenberger G."/>
            <person name="Zhang J."/>
            <person name="Zhang L."/>
            <person name="Zhou C."/>
            <person name="Zhu D."/>
            <person name="Muzny D."/>
            <person name="Worley K."/>
            <person name="Gibbs R."/>
        </authorList>
    </citation>
    <scope>NUCLEOTIDE SEQUENCE [LARGE SCALE GENOMIC DNA]</scope>
    <source>
        <strain evidence="2 3">ATCC 49957</strain>
    </source>
</reference>
<dbReference type="HOGENOM" id="CLU_2269583_0_0_5"/>
<accession>D5RMQ9</accession>
<feature type="compositionally biased region" description="Gly residues" evidence="1">
    <location>
        <begin position="32"/>
        <end position="42"/>
    </location>
</feature>
<proteinExistence type="predicted"/>
<evidence type="ECO:0000313" key="3">
    <source>
        <dbReference type="Proteomes" id="UP000005324"/>
    </source>
</evidence>
<feature type="region of interest" description="Disordered" evidence="1">
    <location>
        <begin position="1"/>
        <end position="66"/>
    </location>
</feature>
<dbReference type="AlphaFoldDB" id="D5RMQ9"/>
<feature type="region of interest" description="Disordered" evidence="1">
    <location>
        <begin position="78"/>
        <end position="102"/>
    </location>
</feature>
<organism evidence="2 3">
    <name type="scientific">Pseudoroseomonas cervicalis ATCC 49957</name>
    <dbReference type="NCBI Taxonomy" id="525371"/>
    <lineage>
        <taxon>Bacteria</taxon>
        <taxon>Pseudomonadati</taxon>
        <taxon>Pseudomonadota</taxon>
        <taxon>Alphaproteobacteria</taxon>
        <taxon>Acetobacterales</taxon>
        <taxon>Roseomonadaceae</taxon>
        <taxon>Roseomonas</taxon>
    </lineage>
</organism>
<dbReference type="Proteomes" id="UP000005324">
    <property type="component" value="Unassembled WGS sequence"/>
</dbReference>
<gene>
    <name evidence="2" type="ORF">HMPREF0731_2370</name>
</gene>
<evidence type="ECO:0000256" key="1">
    <source>
        <dbReference type="SAM" id="MobiDB-lite"/>
    </source>
</evidence>
<comment type="caution">
    <text evidence="2">The sequence shown here is derived from an EMBL/GenBank/DDBJ whole genome shotgun (WGS) entry which is preliminary data.</text>
</comment>
<dbReference type="EMBL" id="ADVL01000405">
    <property type="protein sequence ID" value="EFH11409.1"/>
    <property type="molecule type" value="Genomic_DNA"/>
</dbReference>
<feature type="non-terminal residue" evidence="2">
    <location>
        <position position="1"/>
    </location>
</feature>
<evidence type="ECO:0000313" key="2">
    <source>
        <dbReference type="EMBL" id="EFH11409.1"/>
    </source>
</evidence>
<protein>
    <submittedName>
        <fullName evidence="2">Uncharacterized protein</fullName>
    </submittedName>
</protein>
<keyword evidence="3" id="KW-1185">Reference proteome</keyword>
<name>D5RMQ9_9PROT</name>
<feature type="compositionally biased region" description="Low complexity" evidence="1">
    <location>
        <begin position="53"/>
        <end position="66"/>
    </location>
</feature>
<sequence length="102" mass="10302">RAAGPARPGRRAGRLPAGAEAAAQRRRLARGQPGGGAGGAGSGLCLRRRQRPARQPGAGRGGAARAAIQLRDAAARWRGALRRGRPQGEVGAAGAGRSRRGL</sequence>